<evidence type="ECO:0000256" key="1">
    <source>
        <dbReference type="ARBA" id="ARBA00004123"/>
    </source>
</evidence>
<comment type="similarity">
    <text evidence="6">Belongs to the SPT3 family.</text>
</comment>
<keyword evidence="8" id="KW-1185">Reference proteome</keyword>
<keyword evidence="5" id="KW-0539">Nucleus</keyword>
<dbReference type="CDD" id="cd07978">
    <property type="entry name" value="HFD_TAF13"/>
    <property type="match status" value="1"/>
</dbReference>
<evidence type="ECO:0000256" key="2">
    <source>
        <dbReference type="ARBA" id="ARBA00023015"/>
    </source>
</evidence>
<evidence type="ECO:0000256" key="6">
    <source>
        <dbReference type="ARBA" id="ARBA00061274"/>
    </source>
</evidence>
<accession>A0A4C1VW61</accession>
<evidence type="ECO:0000256" key="5">
    <source>
        <dbReference type="ARBA" id="ARBA00023242"/>
    </source>
</evidence>
<keyword evidence="4" id="KW-0804">Transcription</keyword>
<dbReference type="GO" id="GO:0003713">
    <property type="term" value="F:transcription coactivator activity"/>
    <property type="evidence" value="ECO:0007669"/>
    <property type="project" value="TreeGrafter"/>
</dbReference>
<evidence type="ECO:0000256" key="4">
    <source>
        <dbReference type="ARBA" id="ARBA00023163"/>
    </source>
</evidence>
<dbReference type="Proteomes" id="UP000299102">
    <property type="component" value="Unassembled WGS sequence"/>
</dbReference>
<proteinExistence type="inferred from homology"/>
<dbReference type="EMBL" id="BGZK01000428">
    <property type="protein sequence ID" value="GBP42993.1"/>
    <property type="molecule type" value="Genomic_DNA"/>
</dbReference>
<evidence type="ECO:0000256" key="3">
    <source>
        <dbReference type="ARBA" id="ARBA00023159"/>
    </source>
</evidence>
<sequence length="315" mass="35767">MVSYFTLDGAGEGAVNFQKEISNMMHGFGDNPNPNAATVVLVESIVLQQLRNMLQDAWHWAQMRGVKVITNYEVIFLMRKNKMKLKRLFDYQKKLDSIEKKQFVINNAEEGVMSGVLEEESDPPSKKRRNHTDIIKDLDEQDEVLHIKFDVIDYLRKVRAAKISEIMSFEKYEAYHKARCSSFRSTGSGINKNFAKLEKWINSGKEYKLMQSALEVLSFLAYETVADLVDAVFLIRQDAKKKSGDPFSKFEGGSFCNPASLSNAVYIKSGFEGVSAITVAEIREVIRRFYTPTVGMNGLFSRNISSDISSKYIAI</sequence>
<dbReference type="GO" id="GO:0005634">
    <property type="term" value="C:nucleus"/>
    <property type="evidence" value="ECO:0007669"/>
    <property type="project" value="UniProtKB-SubCell"/>
</dbReference>
<reference evidence="7 8" key="1">
    <citation type="journal article" date="2019" name="Commun. Biol.">
        <title>The bagworm genome reveals a unique fibroin gene that provides high tensile strength.</title>
        <authorList>
            <person name="Kono N."/>
            <person name="Nakamura H."/>
            <person name="Ohtoshi R."/>
            <person name="Tomita M."/>
            <person name="Numata K."/>
            <person name="Arakawa K."/>
        </authorList>
    </citation>
    <scope>NUCLEOTIDE SEQUENCE [LARGE SCALE GENOMIC DNA]</scope>
</reference>
<comment type="caution">
    <text evidence="7">The sequence shown here is derived from an EMBL/GenBank/DDBJ whole genome shotgun (WGS) entry which is preliminary data.</text>
</comment>
<dbReference type="GO" id="GO:0006357">
    <property type="term" value="P:regulation of transcription by RNA polymerase II"/>
    <property type="evidence" value="ECO:0007669"/>
    <property type="project" value="UniProtKB-ARBA"/>
</dbReference>
<evidence type="ECO:0000313" key="7">
    <source>
        <dbReference type="EMBL" id="GBP42993.1"/>
    </source>
</evidence>
<name>A0A4C1VW61_EUMVA</name>
<dbReference type="GO" id="GO:0006366">
    <property type="term" value="P:transcription by RNA polymerase II"/>
    <property type="evidence" value="ECO:0007669"/>
    <property type="project" value="InterPro"/>
</dbReference>
<dbReference type="GO" id="GO:0046982">
    <property type="term" value="F:protein heterodimerization activity"/>
    <property type="evidence" value="ECO:0007669"/>
    <property type="project" value="InterPro"/>
</dbReference>
<dbReference type="SUPFAM" id="SSF47113">
    <property type="entry name" value="Histone-fold"/>
    <property type="match status" value="1"/>
</dbReference>
<dbReference type="Gene3D" id="1.10.20.10">
    <property type="entry name" value="Histone, subunit A"/>
    <property type="match status" value="1"/>
</dbReference>
<dbReference type="FunFam" id="1.10.20.10:FF:000023">
    <property type="entry name" value="transcription initiation protein SPT3 homolog"/>
    <property type="match status" value="1"/>
</dbReference>
<dbReference type="PANTHER" id="PTHR11380">
    <property type="entry name" value="TRANSCRIPTION INITIATION FACTOR TFIID/SUPT3-RELATED"/>
    <property type="match status" value="1"/>
</dbReference>
<protein>
    <submittedName>
        <fullName evidence="7">Transcription initiation protein SPT3 homolog</fullName>
    </submittedName>
</protein>
<dbReference type="AlphaFoldDB" id="A0A4C1VW61"/>
<organism evidence="7 8">
    <name type="scientific">Eumeta variegata</name>
    <name type="common">Bagworm moth</name>
    <name type="synonym">Eumeta japonica</name>
    <dbReference type="NCBI Taxonomy" id="151549"/>
    <lineage>
        <taxon>Eukaryota</taxon>
        <taxon>Metazoa</taxon>
        <taxon>Ecdysozoa</taxon>
        <taxon>Arthropoda</taxon>
        <taxon>Hexapoda</taxon>
        <taxon>Insecta</taxon>
        <taxon>Pterygota</taxon>
        <taxon>Neoptera</taxon>
        <taxon>Endopterygota</taxon>
        <taxon>Lepidoptera</taxon>
        <taxon>Glossata</taxon>
        <taxon>Ditrysia</taxon>
        <taxon>Tineoidea</taxon>
        <taxon>Psychidae</taxon>
        <taxon>Oiketicinae</taxon>
        <taxon>Eumeta</taxon>
    </lineage>
</organism>
<dbReference type="STRING" id="151549.A0A4C1VW61"/>
<dbReference type="InterPro" id="IPR003195">
    <property type="entry name" value="TFIID_TAF13"/>
</dbReference>
<evidence type="ECO:0000313" key="8">
    <source>
        <dbReference type="Proteomes" id="UP000299102"/>
    </source>
</evidence>
<dbReference type="OrthoDB" id="66982at2759"/>
<dbReference type="Pfam" id="PF02269">
    <property type="entry name" value="TFIID-18kDa"/>
    <property type="match status" value="1"/>
</dbReference>
<dbReference type="InterPro" id="IPR009072">
    <property type="entry name" value="Histone-fold"/>
</dbReference>
<dbReference type="GO" id="GO:0000124">
    <property type="term" value="C:SAGA complex"/>
    <property type="evidence" value="ECO:0007669"/>
    <property type="project" value="UniProtKB-ARBA"/>
</dbReference>
<keyword evidence="3" id="KW-0010">Activator</keyword>
<gene>
    <name evidence="7" type="primary">SUPT3H</name>
    <name evidence="7" type="ORF">EVAR_49481_1</name>
</gene>
<keyword evidence="2" id="KW-0805">Transcription regulation</keyword>
<comment type="subcellular location">
    <subcellularLocation>
        <location evidence="1">Nucleus</location>
    </subcellularLocation>
</comment>
<dbReference type="PANTHER" id="PTHR11380:SF16">
    <property type="entry name" value="TRANSCRIPTION INITIATION PROTEIN SPT3 HOMOLOG"/>
    <property type="match status" value="1"/>
</dbReference>